<organism evidence="5 6">
    <name type="scientific">Aequorivita sublithincola (strain DSM 14238 / LMG 21431 / ACAM 643 / 9-3)</name>
    <dbReference type="NCBI Taxonomy" id="746697"/>
    <lineage>
        <taxon>Bacteria</taxon>
        <taxon>Pseudomonadati</taxon>
        <taxon>Bacteroidota</taxon>
        <taxon>Flavobacteriia</taxon>
        <taxon>Flavobacteriales</taxon>
        <taxon>Flavobacteriaceae</taxon>
        <taxon>Aequorivita</taxon>
    </lineage>
</organism>
<dbReference type="InterPro" id="IPR036397">
    <property type="entry name" value="RNaseH_sf"/>
</dbReference>
<dbReference type="PANTHER" id="PTHR30231:SF4">
    <property type="entry name" value="PROTEIN NEN2"/>
    <property type="match status" value="1"/>
</dbReference>
<dbReference type="eggNOG" id="COG0847">
    <property type="taxonomic scope" value="Bacteria"/>
</dbReference>
<name>I3YX75_AEQSU</name>
<dbReference type="Pfam" id="PF00929">
    <property type="entry name" value="RNase_T"/>
    <property type="match status" value="1"/>
</dbReference>
<evidence type="ECO:0000259" key="4">
    <source>
        <dbReference type="SMART" id="SM00479"/>
    </source>
</evidence>
<dbReference type="HOGENOM" id="CLU_647005_0_0_10"/>
<dbReference type="Pfam" id="PF09250">
    <property type="entry name" value="Prim-Pol"/>
    <property type="match status" value="1"/>
</dbReference>
<evidence type="ECO:0000256" key="1">
    <source>
        <dbReference type="ARBA" id="ARBA00022722"/>
    </source>
</evidence>
<dbReference type="Proteomes" id="UP000006049">
    <property type="component" value="Chromosome"/>
</dbReference>
<dbReference type="InterPro" id="IPR013520">
    <property type="entry name" value="Ribonucl_H"/>
</dbReference>
<sequence length="421" mass="48944">MNRTQLFAKHFYNLGLNITCISNQLTENNFYSPNLLKAANHPWEHLLTERQSQKELDNYNWTYATGLGLIAGFDNLHVLDIDGCSNEEFVNDILLLLGLPKYYEWVVKSGSQDGFHIHFYSDILEEIEIDRMCTTYPANEENFGLFEKMELLWNTNVVLPNSIHKSGQKYKFLNTNLPKTKPNYIDIQRFEKIIDLFLNRSKMIVKKPETYIDPPEYTKLIGLEQPSNLISVDLAELNRELLFIFDTETDGLIKGVSFPNIVQISWAIMDFDGIIHRKKTELINSNFDITSKAFEVNRLSPKVIQELGISPEEAFQIIAYDLKYCSTIVAHNIDFDLKILENEFAKYNIDFNFEGIKKFCTMKWGFNQLKTNSNPNPKFPKMTELYEYIFHHKIKQYHNAHSDVVILSKIVKSIITTKSSS</sequence>
<keyword evidence="1" id="KW-0540">Nuclease</keyword>
<evidence type="ECO:0000313" key="5">
    <source>
        <dbReference type="EMBL" id="AFL81593.1"/>
    </source>
</evidence>
<feature type="domain" description="Exonuclease" evidence="4">
    <location>
        <begin position="241"/>
        <end position="420"/>
    </location>
</feature>
<dbReference type="InterPro" id="IPR015330">
    <property type="entry name" value="DNA_primase/pol_bifunc_N"/>
</dbReference>
<gene>
    <name evidence="5" type="ordered locus">Aeqsu_2131</name>
</gene>
<reference evidence="5 6" key="1">
    <citation type="submission" date="2012-06" db="EMBL/GenBank/DDBJ databases">
        <title>The complete genome of Aequorivita sublithincola DSM 14238.</title>
        <authorList>
            <consortium name="US DOE Joint Genome Institute (JGI-PGF)"/>
            <person name="Lucas S."/>
            <person name="Copeland A."/>
            <person name="Lapidus A."/>
            <person name="Goodwin L."/>
            <person name="Pitluck S."/>
            <person name="Peters L."/>
            <person name="Munk A.C.C."/>
            <person name="Kyrpides N."/>
            <person name="Mavromatis K."/>
            <person name="Pagani I."/>
            <person name="Ivanova N."/>
            <person name="Ovchinnikova G."/>
            <person name="Zeytun A."/>
            <person name="Detter J.C."/>
            <person name="Han C."/>
            <person name="Land M."/>
            <person name="Hauser L."/>
            <person name="Markowitz V."/>
            <person name="Cheng J.-F."/>
            <person name="Hugenholtz P."/>
            <person name="Woyke T."/>
            <person name="Wu D."/>
            <person name="Tindall B."/>
            <person name="Faehnrich R."/>
            <person name="Brambilla E."/>
            <person name="Klenk H.-P."/>
            <person name="Eisen J.A."/>
        </authorList>
    </citation>
    <scope>NUCLEOTIDE SEQUENCE [LARGE SCALE GENOMIC DNA]</scope>
    <source>
        <strain evidence="6">DSM 14238 / LMG 21431 / ACAM 643 / 9-3</strain>
    </source>
</reference>
<evidence type="ECO:0000313" key="6">
    <source>
        <dbReference type="Proteomes" id="UP000006049"/>
    </source>
</evidence>
<dbReference type="SMART" id="SM00479">
    <property type="entry name" value="EXOIII"/>
    <property type="match status" value="1"/>
</dbReference>
<dbReference type="RefSeq" id="WP_014782846.1">
    <property type="nucleotide sequence ID" value="NC_018013.1"/>
</dbReference>
<dbReference type="GO" id="GO:0003676">
    <property type="term" value="F:nucleic acid binding"/>
    <property type="evidence" value="ECO:0007669"/>
    <property type="project" value="InterPro"/>
</dbReference>
<dbReference type="AlphaFoldDB" id="I3YX75"/>
<dbReference type="Gene3D" id="3.30.420.10">
    <property type="entry name" value="Ribonuclease H-like superfamily/Ribonuclease H"/>
    <property type="match status" value="1"/>
</dbReference>
<protein>
    <submittedName>
        <fullName evidence="5">DNA polymerase III epsilon subunit-like 3'-5' exonuclease</fullName>
    </submittedName>
</protein>
<dbReference type="InterPro" id="IPR012337">
    <property type="entry name" value="RNaseH-like_sf"/>
</dbReference>
<proteinExistence type="predicted"/>
<evidence type="ECO:0000256" key="3">
    <source>
        <dbReference type="ARBA" id="ARBA00022839"/>
    </source>
</evidence>
<dbReference type="PANTHER" id="PTHR30231">
    <property type="entry name" value="DNA POLYMERASE III SUBUNIT EPSILON"/>
    <property type="match status" value="1"/>
</dbReference>
<accession>I3YX75</accession>
<keyword evidence="6" id="KW-1185">Reference proteome</keyword>
<dbReference type="GO" id="GO:0006259">
    <property type="term" value="P:DNA metabolic process"/>
    <property type="evidence" value="ECO:0007669"/>
    <property type="project" value="UniProtKB-ARBA"/>
</dbReference>
<evidence type="ECO:0000256" key="2">
    <source>
        <dbReference type="ARBA" id="ARBA00022801"/>
    </source>
</evidence>
<dbReference type="SUPFAM" id="SSF53098">
    <property type="entry name" value="Ribonuclease H-like"/>
    <property type="match status" value="1"/>
</dbReference>
<keyword evidence="2" id="KW-0378">Hydrolase</keyword>
<dbReference type="GO" id="GO:0008408">
    <property type="term" value="F:3'-5' exonuclease activity"/>
    <property type="evidence" value="ECO:0007669"/>
    <property type="project" value="TreeGrafter"/>
</dbReference>
<dbReference type="KEGG" id="asl:Aeqsu_2131"/>
<keyword evidence="3 5" id="KW-0269">Exonuclease</keyword>
<dbReference type="OrthoDB" id="9804290at2"/>
<dbReference type="STRING" id="746697.Aeqsu_2131"/>
<dbReference type="CDD" id="cd06127">
    <property type="entry name" value="DEDDh"/>
    <property type="match status" value="1"/>
</dbReference>
<dbReference type="EMBL" id="CP003280">
    <property type="protein sequence ID" value="AFL81593.1"/>
    <property type="molecule type" value="Genomic_DNA"/>
</dbReference>